<proteinExistence type="predicted"/>
<dbReference type="InterPro" id="IPR002912">
    <property type="entry name" value="ACT_dom"/>
</dbReference>
<dbReference type="PANTHER" id="PTHR21022">
    <property type="entry name" value="PREPHENATE DEHYDRATASE P PROTEIN"/>
    <property type="match status" value="1"/>
</dbReference>
<protein>
    <recommendedName>
        <fullName evidence="11">Prephenate dehydratase</fullName>
    </recommendedName>
</protein>
<dbReference type="PROSITE" id="PS51171">
    <property type="entry name" value="PREPHENATE_DEHYDR_3"/>
    <property type="match status" value="1"/>
</dbReference>
<evidence type="ECO:0000256" key="3">
    <source>
        <dbReference type="ARBA" id="ARBA00023222"/>
    </source>
</evidence>
<dbReference type="GeneID" id="25906648"/>
<dbReference type="PANTHER" id="PTHR21022:SF19">
    <property type="entry name" value="PREPHENATE DEHYDRATASE-RELATED"/>
    <property type="match status" value="1"/>
</dbReference>
<gene>
    <name evidence="9" type="ORF">SARC_06144</name>
</gene>
<dbReference type="GO" id="GO:0005737">
    <property type="term" value="C:cytoplasm"/>
    <property type="evidence" value="ECO:0007669"/>
    <property type="project" value="TreeGrafter"/>
</dbReference>
<dbReference type="InterPro" id="IPR045865">
    <property type="entry name" value="ACT-like_dom_sf"/>
</dbReference>
<dbReference type="Gene3D" id="3.30.70.260">
    <property type="match status" value="1"/>
</dbReference>
<dbReference type="STRING" id="667725.A0A0L0FXI0"/>
<evidence type="ECO:0000259" key="8">
    <source>
        <dbReference type="PROSITE" id="PS51671"/>
    </source>
</evidence>
<dbReference type="CDD" id="cd04905">
    <property type="entry name" value="ACT_CM-PDT"/>
    <property type="match status" value="1"/>
</dbReference>
<feature type="compositionally biased region" description="Polar residues" evidence="6">
    <location>
        <begin position="1"/>
        <end position="20"/>
    </location>
</feature>
<feature type="region of interest" description="Disordered" evidence="6">
    <location>
        <begin position="1"/>
        <end position="52"/>
    </location>
</feature>
<dbReference type="PROSITE" id="PS51671">
    <property type="entry name" value="ACT"/>
    <property type="match status" value="1"/>
</dbReference>
<dbReference type="GO" id="GO:0004664">
    <property type="term" value="F:prephenate dehydratase activity"/>
    <property type="evidence" value="ECO:0007669"/>
    <property type="project" value="InterPro"/>
</dbReference>
<keyword evidence="1" id="KW-0028">Amino-acid biosynthesis</keyword>
<feature type="domain" description="Prephenate dehydratase" evidence="7">
    <location>
        <begin position="67"/>
        <end position="250"/>
    </location>
</feature>
<evidence type="ECO:0000256" key="2">
    <source>
        <dbReference type="ARBA" id="ARBA00023141"/>
    </source>
</evidence>
<keyword evidence="10" id="KW-1185">Reference proteome</keyword>
<evidence type="ECO:0000256" key="1">
    <source>
        <dbReference type="ARBA" id="ARBA00022605"/>
    </source>
</evidence>
<dbReference type="RefSeq" id="XP_014155439.1">
    <property type="nucleotide sequence ID" value="XM_014299964.1"/>
</dbReference>
<feature type="domain" description="ACT" evidence="8">
    <location>
        <begin position="265"/>
        <end position="350"/>
    </location>
</feature>
<reference evidence="9 10" key="1">
    <citation type="submission" date="2011-02" db="EMBL/GenBank/DDBJ databases">
        <title>The Genome Sequence of Sphaeroforma arctica JP610.</title>
        <authorList>
            <consortium name="The Broad Institute Genome Sequencing Platform"/>
            <person name="Russ C."/>
            <person name="Cuomo C."/>
            <person name="Young S.K."/>
            <person name="Zeng Q."/>
            <person name="Gargeya S."/>
            <person name="Alvarado L."/>
            <person name="Berlin A."/>
            <person name="Chapman S.B."/>
            <person name="Chen Z."/>
            <person name="Freedman E."/>
            <person name="Gellesch M."/>
            <person name="Goldberg J."/>
            <person name="Griggs A."/>
            <person name="Gujja S."/>
            <person name="Heilman E."/>
            <person name="Heiman D."/>
            <person name="Howarth C."/>
            <person name="Mehta T."/>
            <person name="Neiman D."/>
            <person name="Pearson M."/>
            <person name="Roberts A."/>
            <person name="Saif S."/>
            <person name="Shea T."/>
            <person name="Shenoy N."/>
            <person name="Sisk P."/>
            <person name="Stolte C."/>
            <person name="Sykes S."/>
            <person name="White J."/>
            <person name="Yandava C."/>
            <person name="Burger G."/>
            <person name="Gray M.W."/>
            <person name="Holland P.W.H."/>
            <person name="King N."/>
            <person name="Lang F.B.F."/>
            <person name="Roger A.J."/>
            <person name="Ruiz-Trillo I."/>
            <person name="Haas B."/>
            <person name="Nusbaum C."/>
            <person name="Birren B."/>
        </authorList>
    </citation>
    <scope>NUCLEOTIDE SEQUENCE [LARGE SCALE GENOMIC DNA]</scope>
    <source>
        <strain evidence="9 10">JP610</strain>
    </source>
</reference>
<comment type="pathway">
    <text evidence="5">Amino-acid biosynthesis.</text>
</comment>
<name>A0A0L0FXI0_9EUKA</name>
<keyword evidence="4" id="KW-0456">Lyase</keyword>
<dbReference type="OrthoDB" id="983542at2759"/>
<keyword evidence="3" id="KW-0584">Phenylalanine biosynthesis</keyword>
<dbReference type="GO" id="GO:0009094">
    <property type="term" value="P:L-phenylalanine biosynthetic process"/>
    <property type="evidence" value="ECO:0007669"/>
    <property type="project" value="UniProtKB-KW"/>
</dbReference>
<feature type="compositionally biased region" description="Low complexity" evidence="6">
    <location>
        <begin position="21"/>
        <end position="34"/>
    </location>
</feature>
<dbReference type="AlphaFoldDB" id="A0A0L0FXI0"/>
<evidence type="ECO:0000313" key="9">
    <source>
        <dbReference type="EMBL" id="KNC81537.1"/>
    </source>
</evidence>
<evidence type="ECO:0008006" key="11">
    <source>
        <dbReference type="Google" id="ProtNLM"/>
    </source>
</evidence>
<dbReference type="SUPFAM" id="SSF55021">
    <property type="entry name" value="ACT-like"/>
    <property type="match status" value="1"/>
</dbReference>
<evidence type="ECO:0000256" key="4">
    <source>
        <dbReference type="ARBA" id="ARBA00023239"/>
    </source>
</evidence>
<dbReference type="eggNOG" id="KOG2797">
    <property type="taxonomic scope" value="Eukaryota"/>
</dbReference>
<dbReference type="EMBL" id="KQ242023">
    <property type="protein sequence ID" value="KNC81537.1"/>
    <property type="molecule type" value="Genomic_DNA"/>
</dbReference>
<organism evidence="9 10">
    <name type="scientific">Sphaeroforma arctica JP610</name>
    <dbReference type="NCBI Taxonomy" id="667725"/>
    <lineage>
        <taxon>Eukaryota</taxon>
        <taxon>Ichthyosporea</taxon>
        <taxon>Ichthyophonida</taxon>
        <taxon>Sphaeroforma</taxon>
    </lineage>
</organism>
<dbReference type="SUPFAM" id="SSF53850">
    <property type="entry name" value="Periplasmic binding protein-like II"/>
    <property type="match status" value="1"/>
</dbReference>
<keyword evidence="2" id="KW-0057">Aromatic amino acid biosynthesis</keyword>
<evidence type="ECO:0000259" key="7">
    <source>
        <dbReference type="PROSITE" id="PS51171"/>
    </source>
</evidence>
<sequence>MARETSASRLTPRNTIPPLQTSNNANVSAVNTSTPATHNRTHISHTSYSNNTNMNTGASSGCAEDETIAYWGSEGCYSERAAKSFMHANLKPGTQSWETRSFMLLDRLMEAVSTGECSLAVLPIENSITGTFHQVLDLLTKHEVNIVGETIAHDDACLMALPGVELKDIRNVLSHSSVLERCETFLRKEVQAALTATTDTAGAALHIKLRELRDTAAVASESVARLHNLNILAKDIDTGDCATRYVFISKEKKCTLISGMCNKTSVIISLRNRPGALFKALACFALRDINVVKFESRPSNRAGALYEITRPWEYVAYVDIDGSSGEDKIKCAIDNLNELAQNVRVLGSYPVFQPAHPTASGQRSI</sequence>
<dbReference type="Gene3D" id="3.40.190.10">
    <property type="entry name" value="Periplasmic binding protein-like II"/>
    <property type="match status" value="2"/>
</dbReference>
<evidence type="ECO:0000256" key="5">
    <source>
        <dbReference type="ARBA" id="ARBA00029440"/>
    </source>
</evidence>
<dbReference type="Proteomes" id="UP000054560">
    <property type="component" value="Unassembled WGS sequence"/>
</dbReference>
<dbReference type="Pfam" id="PF00800">
    <property type="entry name" value="PDT"/>
    <property type="match status" value="1"/>
</dbReference>
<accession>A0A0L0FXI0</accession>
<evidence type="ECO:0000256" key="6">
    <source>
        <dbReference type="SAM" id="MobiDB-lite"/>
    </source>
</evidence>
<evidence type="ECO:0000313" key="10">
    <source>
        <dbReference type="Proteomes" id="UP000054560"/>
    </source>
</evidence>
<dbReference type="InterPro" id="IPR001086">
    <property type="entry name" value="Preph_deHydtase"/>
</dbReference>